<reference evidence="1 2" key="1">
    <citation type="journal article" date="2014" name="PLoS ONE">
        <title>Global Analysis of Gene Expression Profiles in Physic Nut (Jatropha curcas L.) Seedlings Exposed to Salt Stress.</title>
        <authorList>
            <person name="Zhang L."/>
            <person name="Zhang C."/>
            <person name="Wu P."/>
            <person name="Chen Y."/>
            <person name="Li M."/>
            <person name="Jiang H."/>
            <person name="Wu G."/>
        </authorList>
    </citation>
    <scope>NUCLEOTIDE SEQUENCE [LARGE SCALE GENOMIC DNA]</scope>
    <source>
        <strain evidence="2">cv. GZQX0401</strain>
        <tissue evidence="1">Young leaves</tissue>
    </source>
</reference>
<name>A0A067LF47_JATCU</name>
<organism evidence="1 2">
    <name type="scientific">Jatropha curcas</name>
    <name type="common">Barbados nut</name>
    <dbReference type="NCBI Taxonomy" id="180498"/>
    <lineage>
        <taxon>Eukaryota</taxon>
        <taxon>Viridiplantae</taxon>
        <taxon>Streptophyta</taxon>
        <taxon>Embryophyta</taxon>
        <taxon>Tracheophyta</taxon>
        <taxon>Spermatophyta</taxon>
        <taxon>Magnoliopsida</taxon>
        <taxon>eudicotyledons</taxon>
        <taxon>Gunneridae</taxon>
        <taxon>Pentapetalae</taxon>
        <taxon>rosids</taxon>
        <taxon>fabids</taxon>
        <taxon>Malpighiales</taxon>
        <taxon>Euphorbiaceae</taxon>
        <taxon>Crotonoideae</taxon>
        <taxon>Jatropheae</taxon>
        <taxon>Jatropha</taxon>
    </lineage>
</organism>
<keyword evidence="2" id="KW-1185">Reference proteome</keyword>
<dbReference type="AlphaFoldDB" id="A0A067LF47"/>
<accession>A0A067LF47</accession>
<gene>
    <name evidence="1" type="ORF">JCGZ_03909</name>
</gene>
<proteinExistence type="predicted"/>
<evidence type="ECO:0000313" key="1">
    <source>
        <dbReference type="EMBL" id="KDP47101.1"/>
    </source>
</evidence>
<dbReference type="Proteomes" id="UP000027138">
    <property type="component" value="Unassembled WGS sequence"/>
</dbReference>
<dbReference type="EMBL" id="KK914197">
    <property type="protein sequence ID" value="KDP47101.1"/>
    <property type="molecule type" value="Genomic_DNA"/>
</dbReference>
<sequence>MYYLKERVYEWDLRPDRRRVPHNVPYYMLSIRSIQLEQDIAVAQRVYPCLTLKVSISDYNDECQLYKAARLKLAVARLLDEHVFRASMAPPVGRGRGMQHGGRAGC</sequence>
<evidence type="ECO:0000313" key="2">
    <source>
        <dbReference type="Proteomes" id="UP000027138"/>
    </source>
</evidence>
<protein>
    <submittedName>
        <fullName evidence="1">Uncharacterized protein</fullName>
    </submittedName>
</protein>